<proteinExistence type="predicted"/>
<gene>
    <name evidence="1" type="ORF">BN424_mp0019</name>
</gene>
<keyword evidence="1" id="KW-0614">Plasmid</keyword>
<organism evidence="1">
    <name type="scientific">Carnobacterium maltaromaticum</name>
    <name type="common">Carnobacterium piscicola</name>
    <dbReference type="NCBI Taxonomy" id="2751"/>
    <lineage>
        <taxon>Bacteria</taxon>
        <taxon>Bacillati</taxon>
        <taxon>Bacillota</taxon>
        <taxon>Bacilli</taxon>
        <taxon>Lactobacillales</taxon>
        <taxon>Carnobacteriaceae</taxon>
        <taxon>Carnobacterium</taxon>
    </lineage>
</organism>
<name>A0A1Z5AWV7_CARML</name>
<accession>A0A1Z5AWV7</accession>
<dbReference type="EMBL" id="LN846931">
    <property type="protein sequence ID" value="CRI06561.1"/>
    <property type="molecule type" value="Genomic_DNA"/>
</dbReference>
<reference evidence="1" key="1">
    <citation type="submission" date="2015-04" db="EMBL/GenBank/DDBJ databases">
        <title>Carnobacterium maltaromaticum LMA28 complete chromosome sequence.</title>
        <authorList>
            <person name="Borges F."/>
            <person name="Cailliez-Grimal C."/>
        </authorList>
    </citation>
    <scope>NUCLEOTIDE SEQUENCE [LARGE SCALE GENOMIC DNA]</scope>
    <source>
        <strain evidence="1">LMA28</strain>
        <plasmid evidence="1">megaplasmid</plasmid>
    </source>
</reference>
<sequence length="75" mass="8929">MFEILFKELLLPRTKQQPNYVICEDTYLKIISKNDKTETAYFPELLNIVILTLENDPFDFLGYIYMGSVEKFKNQ</sequence>
<protein>
    <submittedName>
        <fullName evidence="1">Uncharacterized protein</fullName>
    </submittedName>
</protein>
<geneLocation type="plasmid" evidence="1">
    <name>megaplasmid</name>
</geneLocation>
<evidence type="ECO:0000313" key="1">
    <source>
        <dbReference type="EMBL" id="CRI06561.1"/>
    </source>
</evidence>
<dbReference type="AlphaFoldDB" id="A0A1Z5AWV7"/>
<reference evidence="1" key="2">
    <citation type="submission" date="2015-04" db="EMBL/GenBank/DDBJ databases">
        <title>Carnobacterium maltaromaticum LMA28 plasmids.</title>
        <authorList>
            <person name="Cailliez-Grimal C."/>
            <person name="Iskandar C."/>
        </authorList>
    </citation>
    <scope>NUCLEOTIDE SEQUENCE [LARGE SCALE GENOMIC DNA]</scope>
    <source>
        <strain evidence="1">LMA28</strain>
        <plasmid evidence="1">megaplasmid</plasmid>
    </source>
</reference>